<dbReference type="PANTHER" id="PTHR42920">
    <property type="entry name" value="OS03G0707200 PROTEIN-RELATED"/>
    <property type="match status" value="1"/>
</dbReference>
<keyword evidence="3 6" id="KW-0812">Transmembrane</keyword>
<feature type="transmembrane region" description="Helical" evidence="6">
    <location>
        <begin position="123"/>
        <end position="140"/>
    </location>
</feature>
<keyword evidence="4 6" id="KW-1133">Transmembrane helix</keyword>
<dbReference type="InterPro" id="IPR051258">
    <property type="entry name" value="Diverse_Substrate_Transporter"/>
</dbReference>
<comment type="subcellular location">
    <subcellularLocation>
        <location evidence="1">Cell membrane</location>
        <topology evidence="1">Multi-pass membrane protein</topology>
    </subcellularLocation>
</comment>
<evidence type="ECO:0000256" key="4">
    <source>
        <dbReference type="ARBA" id="ARBA00022989"/>
    </source>
</evidence>
<feature type="transmembrane region" description="Helical" evidence="6">
    <location>
        <begin position="63"/>
        <end position="82"/>
    </location>
</feature>
<evidence type="ECO:0000256" key="3">
    <source>
        <dbReference type="ARBA" id="ARBA00022692"/>
    </source>
</evidence>
<evidence type="ECO:0000313" key="8">
    <source>
        <dbReference type="EMBL" id="RDD62962.1"/>
    </source>
</evidence>
<proteinExistence type="predicted"/>
<comment type="caution">
    <text evidence="8">The sequence shown here is derived from an EMBL/GenBank/DDBJ whole genome shotgun (WGS) entry which is preliminary data.</text>
</comment>
<evidence type="ECO:0000256" key="2">
    <source>
        <dbReference type="ARBA" id="ARBA00022475"/>
    </source>
</evidence>
<feature type="transmembrane region" description="Helical" evidence="6">
    <location>
        <begin position="267"/>
        <end position="287"/>
    </location>
</feature>
<dbReference type="GO" id="GO:0005886">
    <property type="term" value="C:plasma membrane"/>
    <property type="evidence" value="ECO:0007669"/>
    <property type="project" value="UniProtKB-SubCell"/>
</dbReference>
<dbReference type="AlphaFoldDB" id="A0A369TDP6"/>
<dbReference type="InterPro" id="IPR000620">
    <property type="entry name" value="EamA_dom"/>
</dbReference>
<feature type="domain" description="EamA" evidence="7">
    <location>
        <begin position="37"/>
        <end position="163"/>
    </location>
</feature>
<evidence type="ECO:0000256" key="1">
    <source>
        <dbReference type="ARBA" id="ARBA00004651"/>
    </source>
</evidence>
<evidence type="ECO:0000313" key="9">
    <source>
        <dbReference type="Proteomes" id="UP000253941"/>
    </source>
</evidence>
<reference evidence="8 9" key="1">
    <citation type="submission" date="2018-07" db="EMBL/GenBank/DDBJ databases">
        <title>Venubactetium sediminum gen. nov., sp. nov., isolated from a marine solar saltern.</title>
        <authorList>
            <person name="Wang S."/>
        </authorList>
    </citation>
    <scope>NUCLEOTIDE SEQUENCE [LARGE SCALE GENOMIC DNA]</scope>
    <source>
        <strain evidence="8 9">WD2A32</strain>
    </source>
</reference>
<feature type="domain" description="EamA" evidence="7">
    <location>
        <begin position="173"/>
        <end position="310"/>
    </location>
</feature>
<gene>
    <name evidence="8" type="ORF">DRB17_04080</name>
</gene>
<protein>
    <submittedName>
        <fullName evidence="8">DMT family transporter</fullName>
    </submittedName>
</protein>
<dbReference type="InterPro" id="IPR037185">
    <property type="entry name" value="EmrE-like"/>
</dbReference>
<dbReference type="Proteomes" id="UP000253941">
    <property type="component" value="Unassembled WGS sequence"/>
</dbReference>
<evidence type="ECO:0000256" key="5">
    <source>
        <dbReference type="ARBA" id="ARBA00023136"/>
    </source>
</evidence>
<feature type="transmembrane region" description="Helical" evidence="6">
    <location>
        <begin position="173"/>
        <end position="193"/>
    </location>
</feature>
<dbReference type="EMBL" id="QPMH01000003">
    <property type="protein sequence ID" value="RDD62962.1"/>
    <property type="molecule type" value="Genomic_DNA"/>
</dbReference>
<feature type="transmembrane region" description="Helical" evidence="6">
    <location>
        <begin position="149"/>
        <end position="167"/>
    </location>
</feature>
<feature type="transmembrane region" description="Helical" evidence="6">
    <location>
        <begin position="237"/>
        <end position="260"/>
    </location>
</feature>
<evidence type="ECO:0000259" key="7">
    <source>
        <dbReference type="Pfam" id="PF00892"/>
    </source>
</evidence>
<evidence type="ECO:0000256" key="6">
    <source>
        <dbReference type="SAM" id="Phobius"/>
    </source>
</evidence>
<keyword evidence="9" id="KW-1185">Reference proteome</keyword>
<sequence>MVLARPGIWRVSVPARGRGGSRGMSGVSRPSPLGANLVFAINPVLWGSFYPVTKGALDSAHPIGMIGTSMATFLIASAVLLPGSRNIRVATFITAAIGVVPLAAAYIASAMALNLTTATNTGVFPALTGVIALVISCAVLRRGATQPQMIAGVLSIIGVILMIWESSKVGGHWWGDIIALLSTICYTSYIFTCRWLALDRESAKNIAIIQCFYLGFFGIILSIYYGGADYNSMSSNYIMTISYIGFGTLVIPTVISLYMIRWTAPVMVSFIYILEPVWSAVFSFFYLGEMLTMLGYIGALVVLAGAALMTFQSVCKTSMRHH</sequence>
<keyword evidence="2" id="KW-1003">Cell membrane</keyword>
<dbReference type="PANTHER" id="PTHR42920:SF5">
    <property type="entry name" value="EAMA DOMAIN-CONTAINING PROTEIN"/>
    <property type="match status" value="1"/>
</dbReference>
<accession>A0A369TDP6</accession>
<feature type="transmembrane region" description="Helical" evidence="6">
    <location>
        <begin position="33"/>
        <end position="51"/>
    </location>
</feature>
<feature type="transmembrane region" description="Helical" evidence="6">
    <location>
        <begin position="89"/>
        <end position="111"/>
    </location>
</feature>
<keyword evidence="5 6" id="KW-0472">Membrane</keyword>
<name>A0A369TDP6_9PROT</name>
<dbReference type="Pfam" id="PF00892">
    <property type="entry name" value="EamA"/>
    <property type="match status" value="2"/>
</dbReference>
<feature type="transmembrane region" description="Helical" evidence="6">
    <location>
        <begin position="205"/>
        <end position="225"/>
    </location>
</feature>
<dbReference type="SUPFAM" id="SSF103481">
    <property type="entry name" value="Multidrug resistance efflux transporter EmrE"/>
    <property type="match status" value="2"/>
</dbReference>
<organism evidence="8 9">
    <name type="scientific">Ferruginivarius sediminum</name>
    <dbReference type="NCBI Taxonomy" id="2661937"/>
    <lineage>
        <taxon>Bacteria</taxon>
        <taxon>Pseudomonadati</taxon>
        <taxon>Pseudomonadota</taxon>
        <taxon>Alphaproteobacteria</taxon>
        <taxon>Rhodospirillales</taxon>
        <taxon>Rhodospirillaceae</taxon>
        <taxon>Ferruginivarius</taxon>
    </lineage>
</organism>
<feature type="transmembrane region" description="Helical" evidence="6">
    <location>
        <begin position="293"/>
        <end position="311"/>
    </location>
</feature>